<protein>
    <submittedName>
        <fullName evidence="13">S-adenosylmethionine mitochondrial carrier protein</fullName>
    </submittedName>
</protein>
<keyword evidence="8" id="KW-0496">Mitochondrion</keyword>
<accession>A0A1I8AKW4</accession>
<feature type="repeat" description="Solcar" evidence="10">
    <location>
        <begin position="9"/>
        <end position="82"/>
    </location>
</feature>
<keyword evidence="5" id="KW-0677">Repeat</keyword>
<feature type="repeat" description="Solcar" evidence="10">
    <location>
        <begin position="86"/>
        <end position="168"/>
    </location>
</feature>
<dbReference type="Pfam" id="PF00153">
    <property type="entry name" value="Mito_carr"/>
    <property type="match status" value="3"/>
</dbReference>
<evidence type="ECO:0000256" key="8">
    <source>
        <dbReference type="ARBA" id="ARBA00023128"/>
    </source>
</evidence>
<keyword evidence="9 10" id="KW-0472">Membrane</keyword>
<evidence type="ECO:0000256" key="10">
    <source>
        <dbReference type="PROSITE-ProRule" id="PRU00282"/>
    </source>
</evidence>
<proteinExistence type="inferred from homology"/>
<dbReference type="AlphaFoldDB" id="A0A1I8AKW4"/>
<evidence type="ECO:0000256" key="11">
    <source>
        <dbReference type="RuleBase" id="RU000488"/>
    </source>
</evidence>
<keyword evidence="3 11" id="KW-0813">Transport</keyword>
<dbReference type="InterPro" id="IPR023395">
    <property type="entry name" value="MCP_dom_sf"/>
</dbReference>
<keyword evidence="12" id="KW-1185">Reference proteome</keyword>
<dbReference type="FunFam" id="1.50.40.10:FF:000018">
    <property type="entry name" value="S-adenosylmethionine mitochondrial carrier protein-like"/>
    <property type="match status" value="1"/>
</dbReference>
<keyword evidence="4 10" id="KW-0812">Transmembrane</keyword>
<evidence type="ECO:0000256" key="2">
    <source>
        <dbReference type="ARBA" id="ARBA00006375"/>
    </source>
</evidence>
<evidence type="ECO:0000256" key="3">
    <source>
        <dbReference type="ARBA" id="ARBA00022448"/>
    </source>
</evidence>
<feature type="repeat" description="Solcar" evidence="10">
    <location>
        <begin position="181"/>
        <end position="262"/>
    </location>
</feature>
<keyword evidence="6" id="KW-0999">Mitochondrion inner membrane</keyword>
<evidence type="ECO:0000256" key="6">
    <source>
        <dbReference type="ARBA" id="ARBA00022792"/>
    </source>
</evidence>
<evidence type="ECO:0000256" key="7">
    <source>
        <dbReference type="ARBA" id="ARBA00022989"/>
    </source>
</evidence>
<keyword evidence="7" id="KW-1133">Transmembrane helix</keyword>
<evidence type="ECO:0000256" key="9">
    <source>
        <dbReference type="ARBA" id="ARBA00023136"/>
    </source>
</evidence>
<sequence>MSDSDTPKSEFVRWLVCGATAGLAVDLSLYPLDTLKTRLQSEVGFRAAGGCRNLYRGMSSVAIGSAPGAALFFTSYSSIKKVIGSDSPLTNAIGASIAETVACLVRVPTELIKQRAQANAGRSIASIAGLIYRNDGLSGFYRGYVSTVAREIPFSLIEFPLWEYLKIKVAHHQQRECLPIESAACGSVAGCVAAGLTTPLDVVKTRTMLNEGSQKLSTMATLRLVHSQGGINALYAGVWPRMSWMALGGFVFFGAYETACALTNNF</sequence>
<dbReference type="GO" id="GO:0005743">
    <property type="term" value="C:mitochondrial inner membrane"/>
    <property type="evidence" value="ECO:0007669"/>
    <property type="project" value="UniProtKB-SubCell"/>
</dbReference>
<dbReference type="PANTHER" id="PTHR45667">
    <property type="entry name" value="S-ADENOSYLMETHIONINE MITOCHONDRIAL CARRIER PROTEIN"/>
    <property type="match status" value="1"/>
</dbReference>
<evidence type="ECO:0000256" key="4">
    <source>
        <dbReference type="ARBA" id="ARBA00022692"/>
    </source>
</evidence>
<dbReference type="SUPFAM" id="SSF103506">
    <property type="entry name" value="Mitochondrial carrier"/>
    <property type="match status" value="1"/>
</dbReference>
<reference evidence="13" key="1">
    <citation type="submission" date="2016-11" db="UniProtKB">
        <authorList>
            <consortium name="WormBaseParasite"/>
        </authorList>
    </citation>
    <scope>IDENTIFICATION</scope>
</reference>
<dbReference type="Gene3D" id="1.50.40.10">
    <property type="entry name" value="Mitochondrial carrier domain"/>
    <property type="match status" value="2"/>
</dbReference>
<dbReference type="WBParaSite" id="L893_g6504.t1">
    <property type="protein sequence ID" value="L893_g6504.t1"/>
    <property type="gene ID" value="L893_g6504"/>
</dbReference>
<comment type="similarity">
    <text evidence="2 11">Belongs to the mitochondrial carrier (TC 2.A.29) family.</text>
</comment>
<evidence type="ECO:0000313" key="12">
    <source>
        <dbReference type="Proteomes" id="UP000095287"/>
    </source>
</evidence>
<comment type="subcellular location">
    <subcellularLocation>
        <location evidence="1">Mitochondrion inner membrane</location>
        <topology evidence="1">Multi-pass membrane protein</topology>
    </subcellularLocation>
</comment>
<dbReference type="InterPro" id="IPR018108">
    <property type="entry name" value="MCP_transmembrane"/>
</dbReference>
<dbReference type="PROSITE" id="PS50920">
    <property type="entry name" value="SOLCAR"/>
    <property type="match status" value="3"/>
</dbReference>
<dbReference type="Proteomes" id="UP000095287">
    <property type="component" value="Unplaced"/>
</dbReference>
<name>A0A1I8AKW4_9BILA</name>
<evidence type="ECO:0000256" key="1">
    <source>
        <dbReference type="ARBA" id="ARBA00004448"/>
    </source>
</evidence>
<organism evidence="12 13">
    <name type="scientific">Steinernema glaseri</name>
    <dbReference type="NCBI Taxonomy" id="37863"/>
    <lineage>
        <taxon>Eukaryota</taxon>
        <taxon>Metazoa</taxon>
        <taxon>Ecdysozoa</taxon>
        <taxon>Nematoda</taxon>
        <taxon>Chromadorea</taxon>
        <taxon>Rhabditida</taxon>
        <taxon>Tylenchina</taxon>
        <taxon>Panagrolaimomorpha</taxon>
        <taxon>Strongyloidoidea</taxon>
        <taxon>Steinernematidae</taxon>
        <taxon>Steinernema</taxon>
    </lineage>
</organism>
<evidence type="ECO:0000313" key="13">
    <source>
        <dbReference type="WBParaSite" id="L893_g6504.t1"/>
    </source>
</evidence>
<evidence type="ECO:0000256" key="5">
    <source>
        <dbReference type="ARBA" id="ARBA00022737"/>
    </source>
</evidence>